<comment type="subcellular location">
    <subcellularLocation>
        <location evidence="1">Membrane</location>
        <topology evidence="1">Single-pass membrane protein</topology>
    </subcellularLocation>
</comment>
<dbReference type="Gene3D" id="3.30.1150.10">
    <property type="match status" value="1"/>
</dbReference>
<evidence type="ECO:0000256" key="4">
    <source>
        <dbReference type="ARBA" id="ARBA00023136"/>
    </source>
</evidence>
<keyword evidence="2 6" id="KW-0812">Transmembrane</keyword>
<protein>
    <submittedName>
        <fullName evidence="7">Uncharacterized protein</fullName>
    </submittedName>
</protein>
<dbReference type="Proteomes" id="UP000028073">
    <property type="component" value="Unassembled WGS sequence"/>
</dbReference>
<organism evidence="7 8">
    <name type="scientific">Endozoicomonas numazuensis</name>
    <dbReference type="NCBI Taxonomy" id="1137799"/>
    <lineage>
        <taxon>Bacteria</taxon>
        <taxon>Pseudomonadati</taxon>
        <taxon>Pseudomonadota</taxon>
        <taxon>Gammaproteobacteria</taxon>
        <taxon>Oceanospirillales</taxon>
        <taxon>Endozoicomonadaceae</taxon>
        <taxon>Endozoicomonas</taxon>
    </lineage>
</organism>
<dbReference type="InterPro" id="IPR006260">
    <property type="entry name" value="TonB/TolA_C"/>
</dbReference>
<comment type="caution">
    <text evidence="7">The sequence shown here is derived from an EMBL/GenBank/DDBJ whole genome shotgun (WGS) entry which is preliminary data.</text>
</comment>
<keyword evidence="3 6" id="KW-1133">Transmembrane helix</keyword>
<dbReference type="AlphaFoldDB" id="A0A081NE20"/>
<feature type="region of interest" description="Disordered" evidence="5">
    <location>
        <begin position="62"/>
        <end position="151"/>
    </location>
</feature>
<dbReference type="OrthoDB" id="9779830at2"/>
<keyword evidence="4 6" id="KW-0472">Membrane</keyword>
<sequence length="278" mass="31968">MKKIPLIGAFFSHKLFQGYGFAVVVSILLHILILGLLSWNWSSEDELRIVPPRSIKASVVEVAQPKPPAPKPVVDATRDTEDSARKARERAEQKRRDEARRQADIKKQKELALKKEQAAKEKARKEEVARKERERKQRQAAEDKRKKQQQEELLKQLEQERVVREQAQAAAAEQAEKDAGEVAYYQQLLGSLIAENWNRPPSARNGMIALVQLSLSPYGDLLEVRLLEGSGNDAYDRSVIQAIQRAAPFPELKKLERRVFDNKFKRVNFRFRPEDLVR</sequence>
<gene>
    <name evidence="7" type="ORF">GZ78_18500</name>
</gene>
<dbReference type="RefSeq" id="WP_034838699.1">
    <property type="nucleotide sequence ID" value="NZ_JOKH01000004.1"/>
</dbReference>
<evidence type="ECO:0000256" key="3">
    <source>
        <dbReference type="ARBA" id="ARBA00022989"/>
    </source>
</evidence>
<dbReference type="STRING" id="1137799.GZ78_18500"/>
<evidence type="ECO:0000313" key="8">
    <source>
        <dbReference type="Proteomes" id="UP000028073"/>
    </source>
</evidence>
<evidence type="ECO:0000313" key="7">
    <source>
        <dbReference type="EMBL" id="KEQ16693.1"/>
    </source>
</evidence>
<dbReference type="Pfam" id="PF13103">
    <property type="entry name" value="TonB_2"/>
    <property type="match status" value="1"/>
</dbReference>
<dbReference type="NCBIfam" id="TIGR01352">
    <property type="entry name" value="tonB_Cterm"/>
    <property type="match status" value="1"/>
</dbReference>
<feature type="compositionally biased region" description="Basic and acidic residues" evidence="5">
    <location>
        <begin position="76"/>
        <end position="151"/>
    </location>
</feature>
<feature type="transmembrane region" description="Helical" evidence="6">
    <location>
        <begin position="21"/>
        <end position="41"/>
    </location>
</feature>
<keyword evidence="8" id="KW-1185">Reference proteome</keyword>
<proteinExistence type="predicted"/>
<dbReference type="eggNOG" id="COG0810">
    <property type="taxonomic scope" value="Bacteria"/>
</dbReference>
<evidence type="ECO:0000256" key="2">
    <source>
        <dbReference type="ARBA" id="ARBA00022692"/>
    </source>
</evidence>
<accession>A0A081NE20</accession>
<dbReference type="GO" id="GO:0016020">
    <property type="term" value="C:membrane"/>
    <property type="evidence" value="ECO:0007669"/>
    <property type="project" value="UniProtKB-SubCell"/>
</dbReference>
<dbReference type="EMBL" id="JOKH01000004">
    <property type="protein sequence ID" value="KEQ16693.1"/>
    <property type="molecule type" value="Genomic_DNA"/>
</dbReference>
<dbReference type="InterPro" id="IPR051045">
    <property type="entry name" value="TonB-dependent_transducer"/>
</dbReference>
<dbReference type="PANTHER" id="PTHR33446">
    <property type="entry name" value="PROTEIN TONB-RELATED"/>
    <property type="match status" value="1"/>
</dbReference>
<name>A0A081NE20_9GAMM</name>
<dbReference type="SUPFAM" id="SSF74653">
    <property type="entry name" value="TolA/TonB C-terminal domain"/>
    <property type="match status" value="1"/>
</dbReference>
<reference evidence="7 8" key="1">
    <citation type="submission" date="2014-06" db="EMBL/GenBank/DDBJ databases">
        <title>Whole Genome Sequences of Three Symbiotic Endozoicomonas Bacteria.</title>
        <authorList>
            <person name="Neave M.J."/>
            <person name="Apprill A."/>
            <person name="Voolstra C.R."/>
        </authorList>
    </citation>
    <scope>NUCLEOTIDE SEQUENCE [LARGE SCALE GENOMIC DNA]</scope>
    <source>
        <strain evidence="7 8">DSM 25634</strain>
    </source>
</reference>
<evidence type="ECO:0000256" key="6">
    <source>
        <dbReference type="SAM" id="Phobius"/>
    </source>
</evidence>
<evidence type="ECO:0000256" key="5">
    <source>
        <dbReference type="SAM" id="MobiDB-lite"/>
    </source>
</evidence>
<evidence type="ECO:0000256" key="1">
    <source>
        <dbReference type="ARBA" id="ARBA00004167"/>
    </source>
</evidence>